<protein>
    <recommendedName>
        <fullName evidence="2 6">GTPase Era</fullName>
    </recommendedName>
</protein>
<dbReference type="PANTHER" id="PTHR42698:SF1">
    <property type="entry name" value="GTPASE ERA, MITOCHONDRIAL"/>
    <property type="match status" value="1"/>
</dbReference>
<dbReference type="Gene3D" id="3.40.50.300">
    <property type="entry name" value="P-loop containing nucleotide triphosphate hydrolases"/>
    <property type="match status" value="1"/>
</dbReference>
<keyword evidence="6" id="KW-0963">Cytoplasm</keyword>
<reference evidence="11 12" key="1">
    <citation type="submission" date="2021-01" db="EMBL/GenBank/DDBJ databases">
        <title>Whole genome shotgun sequence of Catellatospora bangladeshensis NBRC 107357.</title>
        <authorList>
            <person name="Komaki H."/>
            <person name="Tamura T."/>
        </authorList>
    </citation>
    <scope>NUCLEOTIDE SEQUENCE [LARGE SCALE GENOMIC DNA]</scope>
    <source>
        <strain evidence="11 12">NBRC 107357</strain>
    </source>
</reference>
<dbReference type="InterPro" id="IPR004044">
    <property type="entry name" value="KH_dom_type_2"/>
</dbReference>
<dbReference type="Proteomes" id="UP000601223">
    <property type="component" value="Unassembled WGS sequence"/>
</dbReference>
<dbReference type="InterPro" id="IPR027417">
    <property type="entry name" value="P-loop_NTPase"/>
</dbReference>
<dbReference type="InterPro" id="IPR030388">
    <property type="entry name" value="G_ERA_dom"/>
</dbReference>
<dbReference type="Pfam" id="PF07650">
    <property type="entry name" value="KH_2"/>
    <property type="match status" value="1"/>
</dbReference>
<dbReference type="Pfam" id="PF01926">
    <property type="entry name" value="MMR_HSR1"/>
    <property type="match status" value="1"/>
</dbReference>
<feature type="region of interest" description="G4" evidence="7">
    <location>
        <begin position="124"/>
        <end position="127"/>
    </location>
</feature>
<dbReference type="GO" id="GO:0003924">
    <property type="term" value="F:GTPase activity"/>
    <property type="evidence" value="ECO:0007669"/>
    <property type="project" value="UniProtKB-UniRule"/>
</dbReference>
<dbReference type="PROSITE" id="PS50823">
    <property type="entry name" value="KH_TYPE_2"/>
    <property type="match status" value="1"/>
</dbReference>
<keyword evidence="4 6" id="KW-0694">RNA-binding</keyword>
<evidence type="ECO:0000256" key="4">
    <source>
        <dbReference type="ARBA" id="ARBA00022884"/>
    </source>
</evidence>
<dbReference type="NCBIfam" id="NF000908">
    <property type="entry name" value="PRK00089.1"/>
    <property type="match status" value="1"/>
</dbReference>
<keyword evidence="5 6" id="KW-0342">GTP-binding</keyword>
<feature type="domain" description="KH type-2" evidence="9">
    <location>
        <begin position="205"/>
        <end position="281"/>
    </location>
</feature>
<evidence type="ECO:0000313" key="11">
    <source>
        <dbReference type="EMBL" id="GIF85512.1"/>
    </source>
</evidence>
<proteinExistence type="inferred from homology"/>
<comment type="subunit">
    <text evidence="6">Monomer.</text>
</comment>
<comment type="similarity">
    <text evidence="1 6 7 8">Belongs to the TRAFAC class TrmE-Era-EngA-EngB-Septin-like GTPase superfamily. Era GTPase family.</text>
</comment>
<dbReference type="GO" id="GO:0070181">
    <property type="term" value="F:small ribosomal subunit rRNA binding"/>
    <property type="evidence" value="ECO:0007669"/>
    <property type="project" value="UniProtKB-UniRule"/>
</dbReference>
<dbReference type="InterPro" id="IPR005662">
    <property type="entry name" value="GTPase_Era-like"/>
</dbReference>
<comment type="function">
    <text evidence="6">An essential GTPase that binds both GDP and GTP, with rapid nucleotide exchange. Plays a role in 16S rRNA processing and 30S ribosomal subunit biogenesis and possibly also in cell cycle regulation and energy metabolism.</text>
</comment>
<evidence type="ECO:0000256" key="6">
    <source>
        <dbReference type="HAMAP-Rule" id="MF_00367"/>
    </source>
</evidence>
<name>A0A8J3NLX3_9ACTN</name>
<dbReference type="InterPro" id="IPR006073">
    <property type="entry name" value="GTP-bd"/>
</dbReference>
<dbReference type="InterPro" id="IPR015946">
    <property type="entry name" value="KH_dom-like_a/b"/>
</dbReference>
<evidence type="ECO:0000256" key="1">
    <source>
        <dbReference type="ARBA" id="ARBA00007921"/>
    </source>
</evidence>
<evidence type="ECO:0000313" key="12">
    <source>
        <dbReference type="Proteomes" id="UP000601223"/>
    </source>
</evidence>
<dbReference type="CDD" id="cd22534">
    <property type="entry name" value="KH-II_Era"/>
    <property type="match status" value="1"/>
</dbReference>
<keyword evidence="12" id="KW-1185">Reference proteome</keyword>
<dbReference type="NCBIfam" id="TIGR00436">
    <property type="entry name" value="era"/>
    <property type="match status" value="1"/>
</dbReference>
<feature type="binding site" evidence="6">
    <location>
        <begin position="124"/>
        <end position="127"/>
    </location>
    <ligand>
        <name>GTP</name>
        <dbReference type="ChEBI" id="CHEBI:37565"/>
    </ligand>
</feature>
<accession>A0A8J3NLX3</accession>
<evidence type="ECO:0000256" key="5">
    <source>
        <dbReference type="ARBA" id="ARBA00023134"/>
    </source>
</evidence>
<evidence type="ECO:0000256" key="7">
    <source>
        <dbReference type="PROSITE-ProRule" id="PRU01050"/>
    </source>
</evidence>
<evidence type="ECO:0000259" key="10">
    <source>
        <dbReference type="PROSITE" id="PS51713"/>
    </source>
</evidence>
<keyword evidence="3 6" id="KW-0547">Nucleotide-binding</keyword>
<dbReference type="GO" id="GO:0043024">
    <property type="term" value="F:ribosomal small subunit binding"/>
    <property type="evidence" value="ECO:0007669"/>
    <property type="project" value="TreeGrafter"/>
</dbReference>
<dbReference type="FunFam" id="3.30.300.20:FF:000003">
    <property type="entry name" value="GTPase Era"/>
    <property type="match status" value="1"/>
</dbReference>
<comment type="subcellular location">
    <subcellularLocation>
        <location evidence="6">Cytoplasm</location>
    </subcellularLocation>
    <subcellularLocation>
        <location evidence="6">Cell membrane</location>
        <topology evidence="6">Peripheral membrane protein</topology>
    </subcellularLocation>
</comment>
<dbReference type="PROSITE" id="PS51713">
    <property type="entry name" value="G_ERA"/>
    <property type="match status" value="1"/>
</dbReference>
<comment type="caution">
    <text evidence="11">The sequence shown here is derived from an EMBL/GenBank/DDBJ whole genome shotgun (WGS) entry which is preliminary data.</text>
</comment>
<dbReference type="RefSeq" id="WP_203755520.1">
    <property type="nucleotide sequence ID" value="NZ_BONF01000048.1"/>
</dbReference>
<keyword evidence="6" id="KW-1003">Cell membrane</keyword>
<dbReference type="NCBIfam" id="TIGR00231">
    <property type="entry name" value="small_GTP"/>
    <property type="match status" value="1"/>
</dbReference>
<feature type="domain" description="Era-type G" evidence="10">
    <location>
        <begin position="7"/>
        <end position="174"/>
    </location>
</feature>
<dbReference type="InterPro" id="IPR005225">
    <property type="entry name" value="Small_GTP-bd"/>
</dbReference>
<dbReference type="InterPro" id="IPR009019">
    <property type="entry name" value="KH_sf_prok-type"/>
</dbReference>
<evidence type="ECO:0000256" key="8">
    <source>
        <dbReference type="RuleBase" id="RU003761"/>
    </source>
</evidence>
<feature type="region of interest" description="G5" evidence="7">
    <location>
        <begin position="153"/>
        <end position="155"/>
    </location>
</feature>
<dbReference type="GO" id="GO:0000028">
    <property type="term" value="P:ribosomal small subunit assembly"/>
    <property type="evidence" value="ECO:0007669"/>
    <property type="project" value="TreeGrafter"/>
</dbReference>
<feature type="region of interest" description="G2" evidence="7">
    <location>
        <begin position="41"/>
        <end position="45"/>
    </location>
</feature>
<keyword evidence="6" id="KW-0472">Membrane</keyword>
<dbReference type="PANTHER" id="PTHR42698">
    <property type="entry name" value="GTPASE ERA"/>
    <property type="match status" value="1"/>
</dbReference>
<dbReference type="SUPFAM" id="SSF54814">
    <property type="entry name" value="Prokaryotic type KH domain (KH-domain type II)"/>
    <property type="match status" value="1"/>
</dbReference>
<evidence type="ECO:0000256" key="3">
    <source>
        <dbReference type="ARBA" id="ARBA00022741"/>
    </source>
</evidence>
<feature type="binding site" evidence="6">
    <location>
        <begin position="15"/>
        <end position="22"/>
    </location>
    <ligand>
        <name>GTP</name>
        <dbReference type="ChEBI" id="CHEBI:37565"/>
    </ligand>
</feature>
<evidence type="ECO:0000256" key="2">
    <source>
        <dbReference type="ARBA" id="ARBA00020484"/>
    </source>
</evidence>
<keyword evidence="6" id="KW-0690">Ribosome biogenesis</keyword>
<organism evidence="11 12">
    <name type="scientific">Catellatospora bangladeshensis</name>
    <dbReference type="NCBI Taxonomy" id="310355"/>
    <lineage>
        <taxon>Bacteria</taxon>
        <taxon>Bacillati</taxon>
        <taxon>Actinomycetota</taxon>
        <taxon>Actinomycetes</taxon>
        <taxon>Micromonosporales</taxon>
        <taxon>Micromonosporaceae</taxon>
        <taxon>Catellatospora</taxon>
    </lineage>
</organism>
<dbReference type="GO" id="GO:0005525">
    <property type="term" value="F:GTP binding"/>
    <property type="evidence" value="ECO:0007669"/>
    <property type="project" value="UniProtKB-UniRule"/>
</dbReference>
<evidence type="ECO:0000259" key="9">
    <source>
        <dbReference type="PROSITE" id="PS50823"/>
    </source>
</evidence>
<dbReference type="GO" id="GO:0005829">
    <property type="term" value="C:cytosol"/>
    <property type="evidence" value="ECO:0007669"/>
    <property type="project" value="TreeGrafter"/>
</dbReference>
<dbReference type="HAMAP" id="MF_00367">
    <property type="entry name" value="GTPase_Era"/>
    <property type="match status" value="1"/>
</dbReference>
<keyword evidence="6" id="KW-0699">rRNA-binding</keyword>
<gene>
    <name evidence="6 11" type="primary">era</name>
    <name evidence="11" type="ORF">Cba03nite_68610</name>
</gene>
<dbReference type="Gene3D" id="3.30.300.20">
    <property type="match status" value="1"/>
</dbReference>
<dbReference type="GO" id="GO:0005886">
    <property type="term" value="C:plasma membrane"/>
    <property type="evidence" value="ECO:0007669"/>
    <property type="project" value="UniProtKB-SubCell"/>
</dbReference>
<feature type="binding site" evidence="6">
    <location>
        <begin position="62"/>
        <end position="66"/>
    </location>
    <ligand>
        <name>GTP</name>
        <dbReference type="ChEBI" id="CHEBI:37565"/>
    </ligand>
</feature>
<feature type="region of interest" description="G1" evidence="7">
    <location>
        <begin position="15"/>
        <end position="22"/>
    </location>
</feature>
<dbReference type="SUPFAM" id="SSF52540">
    <property type="entry name" value="P-loop containing nucleoside triphosphate hydrolases"/>
    <property type="match status" value="1"/>
</dbReference>
<feature type="region of interest" description="G3" evidence="7">
    <location>
        <begin position="62"/>
        <end position="65"/>
    </location>
</feature>
<dbReference type="AlphaFoldDB" id="A0A8J3NLX3"/>
<sequence length="295" mass="32333">MADNSYRAGFACFVGRPNAGKSTLTNAIVGQKIAITSNKPQTTRHVIRAVLHRPDAQLVLVDTPGLHRPRTLLGERLNDLVRATWSETDVIGLCIPANEPVGKGDTFIAGEIAGLKATVVAVVTKTDLVDKKTLAEQLLAVNALGEFADVVPVSAVANHQLETLVDVMVKHLPRSPQLYPDSMLTDEPEHVLIAEMIREAALEGVRDELPHSIAVLVEEIIPEDGLTKVYADVYVERQSQKAIMIGAKGSRLKEVGTKARADIQELLGTKIYLDLHVRVAKDWQRDPRQLRRLGF</sequence>
<dbReference type="CDD" id="cd04163">
    <property type="entry name" value="Era"/>
    <property type="match status" value="1"/>
</dbReference>
<dbReference type="EMBL" id="BONF01000048">
    <property type="protein sequence ID" value="GIF85512.1"/>
    <property type="molecule type" value="Genomic_DNA"/>
</dbReference>